<feature type="transmembrane region" description="Helical" evidence="7">
    <location>
        <begin position="71"/>
        <end position="91"/>
    </location>
</feature>
<evidence type="ECO:0000256" key="7">
    <source>
        <dbReference type="RuleBase" id="RU362072"/>
    </source>
</evidence>
<keyword evidence="8" id="KW-0282">Flagellum</keyword>
<keyword evidence="4 7" id="KW-0812">Transmembrane</keyword>
<feature type="transmembrane region" description="Helical" evidence="7">
    <location>
        <begin position="41"/>
        <end position="59"/>
    </location>
</feature>
<keyword evidence="8" id="KW-0966">Cell projection</keyword>
<feature type="transmembrane region" description="Helical" evidence="7">
    <location>
        <begin position="139"/>
        <end position="157"/>
    </location>
</feature>
<accession>A0A1X7AHY3</accession>
<dbReference type="PANTHER" id="PTHR30065:SF1">
    <property type="entry name" value="SURFACE PRESENTATION OF ANTIGENS PROTEIN SPAR"/>
    <property type="match status" value="1"/>
</dbReference>
<dbReference type="GO" id="GO:0005886">
    <property type="term" value="C:plasma membrane"/>
    <property type="evidence" value="ECO:0007669"/>
    <property type="project" value="UniProtKB-SubCell"/>
</dbReference>
<evidence type="ECO:0000256" key="4">
    <source>
        <dbReference type="ARBA" id="ARBA00022692"/>
    </source>
</evidence>
<keyword evidence="5 7" id="KW-1133">Transmembrane helix</keyword>
<evidence type="ECO:0000313" key="9">
    <source>
        <dbReference type="Proteomes" id="UP000196573"/>
    </source>
</evidence>
<dbReference type="Pfam" id="PF01311">
    <property type="entry name" value="Bac_export_1"/>
    <property type="match status" value="1"/>
</dbReference>
<dbReference type="PRINTS" id="PR00953">
    <property type="entry name" value="TYPE3IMRPROT"/>
</dbReference>
<dbReference type="InterPro" id="IPR002010">
    <property type="entry name" value="T3SS_IM_R"/>
</dbReference>
<comment type="similarity">
    <text evidence="2 7">Belongs to the FliR/MopE/SpaR family.</text>
</comment>
<dbReference type="InterPro" id="IPR006304">
    <property type="entry name" value="T3SS_SpaR/YscT"/>
</dbReference>
<gene>
    <name evidence="8" type="ORF">EHSB41UT_01428</name>
</gene>
<sequence length="264" mass="29174">MPPEIADELKHVLFIYSMTMVRMAAAFNSSTILNKQVVGGAMVRNGIVGSLAIFLYPTISAQQPPEDLSGFFIFTIIVKEVMIGMFIGFIANIPFWAMEATGFIIDNQRGASMASTMNPMSGSETSPTGLMFAQSFTTLYLISGTFLLLLGTIFHSYETWPLFEFYPKLNQSAVLFFMGQFDMIVTLAVWMAAPIMICMFVTEWGIALISRSAPQLNVFILAMPIKSAVAVAILVLYITTLMTLGKGNALKVPEFIRQLGQYFL</sequence>
<dbReference type="NCBIfam" id="TIGR01401">
    <property type="entry name" value="fliR_like_III"/>
    <property type="match status" value="1"/>
</dbReference>
<keyword evidence="3 7" id="KW-1003">Cell membrane</keyword>
<dbReference type="RefSeq" id="WP_087108339.1">
    <property type="nucleotide sequence ID" value="NZ_CBCSCN010000009.1"/>
</dbReference>
<feature type="transmembrane region" description="Helical" evidence="7">
    <location>
        <begin position="177"/>
        <end position="206"/>
    </location>
</feature>
<comment type="subcellular location">
    <subcellularLocation>
        <location evidence="1 7">Cell membrane</location>
        <topology evidence="1 7">Multi-pass membrane protein</topology>
    </subcellularLocation>
</comment>
<evidence type="ECO:0000256" key="2">
    <source>
        <dbReference type="ARBA" id="ARBA00009772"/>
    </source>
</evidence>
<dbReference type="EMBL" id="FWPT01000003">
    <property type="protein sequence ID" value="SMA42423.1"/>
    <property type="molecule type" value="Genomic_DNA"/>
</dbReference>
<dbReference type="GO" id="GO:0006605">
    <property type="term" value="P:protein targeting"/>
    <property type="evidence" value="ECO:0007669"/>
    <property type="project" value="UniProtKB-UniRule"/>
</dbReference>
<dbReference type="AlphaFoldDB" id="A0A1X7AHY3"/>
<proteinExistence type="inferred from homology"/>
<evidence type="ECO:0000256" key="3">
    <source>
        <dbReference type="ARBA" id="ARBA00022475"/>
    </source>
</evidence>
<name>A0A1X7AHY3_9GAMM</name>
<keyword evidence="8" id="KW-0969">Cilium</keyword>
<evidence type="ECO:0000256" key="6">
    <source>
        <dbReference type="ARBA" id="ARBA00023136"/>
    </source>
</evidence>
<keyword evidence="6 7" id="KW-0472">Membrane</keyword>
<keyword evidence="9" id="KW-1185">Reference proteome</keyword>
<dbReference type="PANTHER" id="PTHR30065">
    <property type="entry name" value="FLAGELLAR BIOSYNTHETIC PROTEIN FLIR"/>
    <property type="match status" value="1"/>
</dbReference>
<evidence type="ECO:0000313" key="8">
    <source>
        <dbReference type="EMBL" id="SMA42423.1"/>
    </source>
</evidence>
<dbReference type="Proteomes" id="UP000196573">
    <property type="component" value="Unassembled WGS sequence"/>
</dbReference>
<evidence type="ECO:0000256" key="1">
    <source>
        <dbReference type="ARBA" id="ARBA00004651"/>
    </source>
</evidence>
<dbReference type="OrthoDB" id="9807748at2"/>
<feature type="transmembrane region" description="Helical" evidence="7">
    <location>
        <begin position="218"/>
        <end position="238"/>
    </location>
</feature>
<evidence type="ECO:0000256" key="5">
    <source>
        <dbReference type="ARBA" id="ARBA00022989"/>
    </source>
</evidence>
<reference evidence="8 9" key="1">
    <citation type="submission" date="2017-03" db="EMBL/GenBank/DDBJ databases">
        <authorList>
            <person name="Afonso C.L."/>
            <person name="Miller P.J."/>
            <person name="Scott M.A."/>
            <person name="Spackman E."/>
            <person name="Goraichik I."/>
            <person name="Dimitrov K.M."/>
            <person name="Suarez D.L."/>
            <person name="Swayne D.E."/>
        </authorList>
    </citation>
    <scope>NUCLEOTIDE SEQUENCE [LARGE SCALE GENOMIC DNA]</scope>
    <source>
        <strain evidence="8">SB41UT1</strain>
    </source>
</reference>
<protein>
    <submittedName>
        <fullName evidence="8">Flagellar biosynthesis protein FliR</fullName>
    </submittedName>
</protein>
<organism evidence="8 9">
    <name type="scientific">Parendozoicomonas haliclonae</name>
    <dbReference type="NCBI Taxonomy" id="1960125"/>
    <lineage>
        <taxon>Bacteria</taxon>
        <taxon>Pseudomonadati</taxon>
        <taxon>Pseudomonadota</taxon>
        <taxon>Gammaproteobacteria</taxon>
        <taxon>Oceanospirillales</taxon>
        <taxon>Endozoicomonadaceae</taxon>
        <taxon>Parendozoicomonas</taxon>
    </lineage>
</organism>